<protein>
    <submittedName>
        <fullName evidence="1">Uncharacterized protein</fullName>
    </submittedName>
</protein>
<dbReference type="AlphaFoldDB" id="A0ABD7KRT9"/>
<comment type="caution">
    <text evidence="1">The sequence shown here is derived from an EMBL/GenBank/DDBJ whole genome shotgun (WGS) entry which is preliminary data.</text>
</comment>
<sequence>MIYPFLCQSGAQILTHGKNLFFCFPELNSPFSLDFNNIANRLDKRILHLFKGAYINNQPLVCFHSFYCIAMQ</sequence>
<evidence type="ECO:0000313" key="2">
    <source>
        <dbReference type="Proteomes" id="UP000077278"/>
    </source>
</evidence>
<organism evidence="1 2">
    <name type="scientific">Enterobacter roggenkampii</name>
    <dbReference type="NCBI Taxonomy" id="1812935"/>
    <lineage>
        <taxon>Bacteria</taxon>
        <taxon>Pseudomonadati</taxon>
        <taxon>Pseudomonadota</taxon>
        <taxon>Gammaproteobacteria</taxon>
        <taxon>Enterobacterales</taxon>
        <taxon>Enterobacteriaceae</taxon>
        <taxon>Enterobacter</taxon>
        <taxon>Enterobacter cloacae complex</taxon>
    </lineage>
</organism>
<reference evidence="1 2" key="1">
    <citation type="submission" date="2016-03" db="EMBL/GenBank/DDBJ databases">
        <authorList>
            <consortium name="Pathogen Informatics"/>
        </authorList>
    </citation>
    <scope>NUCLEOTIDE SEQUENCE [LARGE SCALE GENOMIC DNA]</scope>
    <source>
        <strain evidence="2">e264</strain>
    </source>
</reference>
<dbReference type="Proteomes" id="UP000077278">
    <property type="component" value="Unassembled WGS sequence"/>
</dbReference>
<dbReference type="EMBL" id="FKDD01000054">
    <property type="protein sequence ID" value="SAD59471.1"/>
    <property type="molecule type" value="Genomic_DNA"/>
</dbReference>
<name>A0ABD7KRT9_9ENTR</name>
<proteinExistence type="predicted"/>
<gene>
    <name evidence="1" type="ORF">SAMEA2273136_05063</name>
</gene>
<accession>A0ABD7KRT9</accession>
<evidence type="ECO:0000313" key="1">
    <source>
        <dbReference type="EMBL" id="SAD59471.1"/>
    </source>
</evidence>